<dbReference type="PANTHER" id="PTHR11761">
    <property type="entry name" value="50S/60S RIBOSOMAL PROTEIN L14/L23"/>
    <property type="match status" value="1"/>
</dbReference>
<dbReference type="InterPro" id="IPR000218">
    <property type="entry name" value="Ribosomal_uL14"/>
</dbReference>
<evidence type="ECO:0000313" key="6">
    <source>
        <dbReference type="EMBL" id="AKQ01048.1"/>
    </source>
</evidence>
<evidence type="ECO:0000256" key="5">
    <source>
        <dbReference type="RuleBase" id="RU003950"/>
    </source>
</evidence>
<gene>
    <name evidence="3 6" type="primary">rplN</name>
</gene>
<dbReference type="Gene3D" id="2.40.150.20">
    <property type="entry name" value="Ribosomal protein L14"/>
    <property type="match status" value="1"/>
</dbReference>
<dbReference type="GO" id="GO:0003735">
    <property type="term" value="F:structural constituent of ribosome"/>
    <property type="evidence" value="ECO:0007669"/>
    <property type="project" value="InterPro"/>
</dbReference>
<keyword evidence="1 3" id="KW-0689">Ribosomal protein</keyword>
<proteinExistence type="inferred from homology"/>
<protein>
    <recommendedName>
        <fullName evidence="3">Large ribosomal subunit protein uL14</fullName>
    </recommendedName>
</protein>
<dbReference type="InterPro" id="IPR005745">
    <property type="entry name" value="Ribosomal_uL14_bac-type"/>
</dbReference>
<dbReference type="EMBL" id="KT006948">
    <property type="protein sequence ID" value="AKQ01048.1"/>
    <property type="molecule type" value="Genomic_DNA"/>
</dbReference>
<dbReference type="CDD" id="cd00337">
    <property type="entry name" value="Ribosomal_uL14"/>
    <property type="match status" value="1"/>
</dbReference>
<dbReference type="PANTHER" id="PTHR11761:SF3">
    <property type="entry name" value="LARGE RIBOSOMAL SUBUNIT PROTEIN UL14M"/>
    <property type="match status" value="1"/>
</dbReference>
<dbReference type="SMART" id="SM01374">
    <property type="entry name" value="Ribosomal_L14"/>
    <property type="match status" value="1"/>
</dbReference>
<organism evidence="6">
    <name type="scientific">uncultured Parcubacteria bacterium Rifle_16ft_4_minimus_13933</name>
    <dbReference type="NCBI Taxonomy" id="1665134"/>
    <lineage>
        <taxon>Bacteria</taxon>
        <taxon>Candidatus Parcubacteria</taxon>
        <taxon>environmental samples</taxon>
    </lineage>
</organism>
<evidence type="ECO:0000256" key="1">
    <source>
        <dbReference type="ARBA" id="ARBA00022980"/>
    </source>
</evidence>
<keyword evidence="3 5" id="KW-0699">rRNA-binding</keyword>
<dbReference type="AlphaFoldDB" id="A0A0H4T0M0"/>
<dbReference type="HAMAP" id="MF_01367">
    <property type="entry name" value="Ribosomal_uL14"/>
    <property type="match status" value="1"/>
</dbReference>
<dbReference type="GO" id="GO:0070180">
    <property type="term" value="F:large ribosomal subunit rRNA binding"/>
    <property type="evidence" value="ECO:0007669"/>
    <property type="project" value="TreeGrafter"/>
</dbReference>
<dbReference type="NCBIfam" id="TIGR01067">
    <property type="entry name" value="rplN_bact"/>
    <property type="match status" value="1"/>
</dbReference>
<accession>A0A0H4T0M0</accession>
<evidence type="ECO:0000256" key="3">
    <source>
        <dbReference type="HAMAP-Rule" id="MF_01367"/>
    </source>
</evidence>
<dbReference type="InterPro" id="IPR036853">
    <property type="entry name" value="Ribosomal_uL14_sf"/>
</dbReference>
<name>A0A0H4T0M0_9BACT</name>
<dbReference type="GO" id="GO:0022625">
    <property type="term" value="C:cytosolic large ribosomal subunit"/>
    <property type="evidence" value="ECO:0007669"/>
    <property type="project" value="TreeGrafter"/>
</dbReference>
<keyword evidence="3 5" id="KW-0694">RNA-binding</keyword>
<keyword evidence="2 3" id="KW-0687">Ribonucleoprotein</keyword>
<dbReference type="Pfam" id="PF00238">
    <property type="entry name" value="Ribosomal_L14"/>
    <property type="match status" value="1"/>
</dbReference>
<dbReference type="SUPFAM" id="SSF50193">
    <property type="entry name" value="Ribosomal protein L14"/>
    <property type="match status" value="1"/>
</dbReference>
<dbReference type="GO" id="GO:0006412">
    <property type="term" value="P:translation"/>
    <property type="evidence" value="ECO:0007669"/>
    <property type="project" value="UniProtKB-UniRule"/>
</dbReference>
<evidence type="ECO:0000256" key="4">
    <source>
        <dbReference type="RuleBase" id="RU003949"/>
    </source>
</evidence>
<sequence>MILIVAHIGLPIFAPLKSIMIQPRTIVKVADNTGAKVARVFKVLGGSRKRYAGLGDIVVVSIQTAEPRKSVKKKEVHYALVVRQKNAYRRKDGSYIRFDDNAVIILVKGKTWEPKGTRVFGPIPREIGEKGFQSVISLAPEVL</sequence>
<evidence type="ECO:0000256" key="2">
    <source>
        <dbReference type="ARBA" id="ARBA00023274"/>
    </source>
</evidence>
<comment type="function">
    <text evidence="3 5">Binds to 23S rRNA. Forms part of two intersubunit bridges in the 70S ribosome.</text>
</comment>
<comment type="subunit">
    <text evidence="3">Part of the 50S ribosomal subunit. Forms a cluster with proteins L3 and L19. In the 70S ribosome, L14 and L19 interact and together make contacts with the 16S rRNA in bridges B5 and B8.</text>
</comment>
<comment type="similarity">
    <text evidence="3 4">Belongs to the universal ribosomal protein uL14 family.</text>
</comment>
<reference evidence="6" key="1">
    <citation type="journal article" date="2015" name="ISME J.">
        <title>Aquifer environment selects for microbial species cohorts in sediment and groundwater.</title>
        <authorList>
            <person name="Hug L.A."/>
            <person name="Thomas B.C."/>
            <person name="Brown C.T."/>
            <person name="Frischkorn K.R."/>
            <person name="Williams K.H."/>
            <person name="Tringe S.G."/>
            <person name="Banfield J.F."/>
        </authorList>
    </citation>
    <scope>NUCLEOTIDE SEQUENCE</scope>
</reference>